<dbReference type="AlphaFoldDB" id="A0A8X6UDA8"/>
<keyword evidence="1" id="KW-0472">Membrane</keyword>
<keyword evidence="1" id="KW-1133">Transmembrane helix</keyword>
<name>A0A8X6UDA8_NEPPI</name>
<dbReference type="EMBL" id="BMAW01026740">
    <property type="protein sequence ID" value="GFT98620.1"/>
    <property type="molecule type" value="Genomic_DNA"/>
</dbReference>
<keyword evidence="1" id="KW-0812">Transmembrane</keyword>
<comment type="caution">
    <text evidence="2">The sequence shown here is derived from an EMBL/GenBank/DDBJ whole genome shotgun (WGS) entry which is preliminary data.</text>
</comment>
<reference evidence="2" key="1">
    <citation type="submission" date="2020-08" db="EMBL/GenBank/DDBJ databases">
        <title>Multicomponent nature underlies the extraordinary mechanical properties of spider dragline silk.</title>
        <authorList>
            <person name="Kono N."/>
            <person name="Nakamura H."/>
            <person name="Mori M."/>
            <person name="Yoshida Y."/>
            <person name="Ohtoshi R."/>
            <person name="Malay A.D."/>
            <person name="Moran D.A.P."/>
            <person name="Tomita M."/>
            <person name="Numata K."/>
            <person name="Arakawa K."/>
        </authorList>
    </citation>
    <scope>NUCLEOTIDE SEQUENCE</scope>
</reference>
<evidence type="ECO:0000313" key="2">
    <source>
        <dbReference type="EMBL" id="GFT98620.1"/>
    </source>
</evidence>
<evidence type="ECO:0000256" key="1">
    <source>
        <dbReference type="SAM" id="Phobius"/>
    </source>
</evidence>
<organism evidence="2 3">
    <name type="scientific">Nephila pilipes</name>
    <name type="common">Giant wood spider</name>
    <name type="synonym">Nephila maculata</name>
    <dbReference type="NCBI Taxonomy" id="299642"/>
    <lineage>
        <taxon>Eukaryota</taxon>
        <taxon>Metazoa</taxon>
        <taxon>Ecdysozoa</taxon>
        <taxon>Arthropoda</taxon>
        <taxon>Chelicerata</taxon>
        <taxon>Arachnida</taxon>
        <taxon>Araneae</taxon>
        <taxon>Araneomorphae</taxon>
        <taxon>Entelegynae</taxon>
        <taxon>Araneoidea</taxon>
        <taxon>Nephilidae</taxon>
        <taxon>Nephila</taxon>
    </lineage>
</organism>
<dbReference type="Proteomes" id="UP000887013">
    <property type="component" value="Unassembled WGS sequence"/>
</dbReference>
<feature type="transmembrane region" description="Helical" evidence="1">
    <location>
        <begin position="52"/>
        <end position="76"/>
    </location>
</feature>
<evidence type="ECO:0000313" key="3">
    <source>
        <dbReference type="Proteomes" id="UP000887013"/>
    </source>
</evidence>
<accession>A0A8X6UDA8</accession>
<protein>
    <submittedName>
        <fullName evidence="2">Uncharacterized protein</fullName>
    </submittedName>
</protein>
<gene>
    <name evidence="2" type="ORF">NPIL_306651</name>
</gene>
<keyword evidence="3" id="KW-1185">Reference proteome</keyword>
<sequence length="97" mass="10627">MEMNSILEFVAKLATHSSYTPSSATCGEDRTDNEVEAVQHVIRLIMILAGQFWLAFLPLPFNSLHFAVAFLAATLFSAPLNNSSGEPSAPYKFAHIL</sequence>
<proteinExistence type="predicted"/>